<dbReference type="CDD" id="cd00773">
    <property type="entry name" value="HisRS-like_core"/>
    <property type="match status" value="1"/>
</dbReference>
<dbReference type="GO" id="GO:0006427">
    <property type="term" value="P:histidyl-tRNA aminoacylation"/>
    <property type="evidence" value="ECO:0007669"/>
    <property type="project" value="UniProtKB-UniRule"/>
</dbReference>
<feature type="binding site" evidence="8">
    <location>
        <position position="138"/>
    </location>
    <ligand>
        <name>L-histidine</name>
        <dbReference type="ChEBI" id="CHEBI:57595"/>
    </ligand>
</feature>
<evidence type="ECO:0000313" key="11">
    <source>
        <dbReference type="Proteomes" id="UP000034854"/>
    </source>
</evidence>
<accession>A0A0G0WSQ7</accession>
<dbReference type="InterPro" id="IPR041715">
    <property type="entry name" value="HisRS-like_core"/>
</dbReference>
<evidence type="ECO:0000313" key="10">
    <source>
        <dbReference type="EMBL" id="KKR87485.1"/>
    </source>
</evidence>
<comment type="similarity">
    <text evidence="1">Belongs to the class-II aminoacyl-tRNA synthetase family.</text>
</comment>
<feature type="domain" description="Aminoacyl-transfer RNA synthetases class-II family profile" evidence="9">
    <location>
        <begin position="50"/>
        <end position="331"/>
    </location>
</feature>
<evidence type="ECO:0000256" key="3">
    <source>
        <dbReference type="ARBA" id="ARBA00022741"/>
    </source>
</evidence>
<dbReference type="InterPro" id="IPR006195">
    <property type="entry name" value="aa-tRNA-synth_II"/>
</dbReference>
<dbReference type="GO" id="GO:0004821">
    <property type="term" value="F:histidine-tRNA ligase activity"/>
    <property type="evidence" value="ECO:0007669"/>
    <property type="project" value="UniProtKB-UniRule"/>
</dbReference>
<dbReference type="Pfam" id="PF13393">
    <property type="entry name" value="tRNA-synt_His"/>
    <property type="match status" value="2"/>
</dbReference>
<comment type="catalytic activity">
    <reaction evidence="6">
        <text>tRNA(His) + L-histidine + ATP = L-histidyl-tRNA(His) + AMP + diphosphate + H(+)</text>
        <dbReference type="Rhea" id="RHEA:17313"/>
        <dbReference type="Rhea" id="RHEA-COMP:9665"/>
        <dbReference type="Rhea" id="RHEA-COMP:9689"/>
        <dbReference type="ChEBI" id="CHEBI:15378"/>
        <dbReference type="ChEBI" id="CHEBI:30616"/>
        <dbReference type="ChEBI" id="CHEBI:33019"/>
        <dbReference type="ChEBI" id="CHEBI:57595"/>
        <dbReference type="ChEBI" id="CHEBI:78442"/>
        <dbReference type="ChEBI" id="CHEBI:78527"/>
        <dbReference type="ChEBI" id="CHEBI:456215"/>
        <dbReference type="EC" id="6.1.1.21"/>
    </reaction>
</comment>
<keyword evidence="10" id="KW-0436">Ligase</keyword>
<dbReference type="EC" id="6.1.1.21" evidence="2 7"/>
<feature type="binding site" evidence="8">
    <location>
        <begin position="278"/>
        <end position="279"/>
    </location>
    <ligand>
        <name>L-histidine</name>
        <dbReference type="ChEBI" id="CHEBI:57595"/>
    </ligand>
</feature>
<dbReference type="Gene3D" id="3.30.930.10">
    <property type="entry name" value="Bira Bifunctional Protein, Domain 2"/>
    <property type="match status" value="1"/>
</dbReference>
<evidence type="ECO:0000256" key="7">
    <source>
        <dbReference type="NCBIfam" id="TIGR00442"/>
    </source>
</evidence>
<dbReference type="PANTHER" id="PTHR11476">
    <property type="entry name" value="HISTIDYL-TRNA SYNTHETASE"/>
    <property type="match status" value="1"/>
</dbReference>
<keyword evidence="5" id="KW-0648">Protein biosynthesis</keyword>
<name>A0A0G0WSQ7_9BACT</name>
<dbReference type="EMBL" id="LCAG01000004">
    <property type="protein sequence ID" value="KKR87485.1"/>
    <property type="molecule type" value="Genomic_DNA"/>
</dbReference>
<evidence type="ECO:0000256" key="2">
    <source>
        <dbReference type="ARBA" id="ARBA00012815"/>
    </source>
</evidence>
<feature type="binding site" evidence="8">
    <location>
        <position position="274"/>
    </location>
    <ligand>
        <name>L-histidine</name>
        <dbReference type="ChEBI" id="CHEBI:57595"/>
    </ligand>
</feature>
<feature type="binding site" evidence="8">
    <location>
        <begin position="107"/>
        <end position="109"/>
    </location>
    <ligand>
        <name>L-histidine</name>
        <dbReference type="ChEBI" id="CHEBI:57595"/>
    </ligand>
</feature>
<evidence type="ECO:0000256" key="6">
    <source>
        <dbReference type="ARBA" id="ARBA00047639"/>
    </source>
</evidence>
<comment type="caution">
    <text evidence="10">The sequence shown here is derived from an EMBL/GenBank/DDBJ whole genome shotgun (WGS) entry which is preliminary data.</text>
</comment>
<reference evidence="10 11" key="1">
    <citation type="journal article" date="2015" name="Nature">
        <title>rRNA introns, odd ribosomes, and small enigmatic genomes across a large radiation of phyla.</title>
        <authorList>
            <person name="Brown C.T."/>
            <person name="Hug L.A."/>
            <person name="Thomas B.C."/>
            <person name="Sharon I."/>
            <person name="Castelle C.J."/>
            <person name="Singh A."/>
            <person name="Wilkins M.J."/>
            <person name="Williams K.H."/>
            <person name="Banfield J.F."/>
        </authorList>
    </citation>
    <scope>NUCLEOTIDE SEQUENCE [LARGE SCALE GENOMIC DNA]</scope>
</reference>
<evidence type="ECO:0000259" key="9">
    <source>
        <dbReference type="PROSITE" id="PS50862"/>
    </source>
</evidence>
<protein>
    <recommendedName>
        <fullName evidence="2 7">Histidine--tRNA ligase</fullName>
        <ecNumber evidence="2 7">6.1.1.21</ecNumber>
    </recommendedName>
</protein>
<proteinExistence type="inferred from homology"/>
<organism evidence="10 11">
    <name type="scientific">Candidatus Curtissbacteria bacterium GW2011_GWA1_41_11</name>
    <dbReference type="NCBI Taxonomy" id="1618409"/>
    <lineage>
        <taxon>Bacteria</taxon>
        <taxon>Candidatus Curtissiibacteriota</taxon>
    </lineage>
</organism>
<gene>
    <name evidence="10" type="ORF">UU34_C0004G0026</name>
</gene>
<dbReference type="PANTHER" id="PTHR11476:SF7">
    <property type="entry name" value="HISTIDINE--TRNA LIGASE"/>
    <property type="match status" value="1"/>
</dbReference>
<dbReference type="GO" id="GO:0005524">
    <property type="term" value="F:ATP binding"/>
    <property type="evidence" value="ECO:0007669"/>
    <property type="project" value="UniProtKB-KW"/>
</dbReference>
<dbReference type="AlphaFoldDB" id="A0A0G0WSQ7"/>
<dbReference type="InterPro" id="IPR015807">
    <property type="entry name" value="His-tRNA-ligase"/>
</dbReference>
<keyword evidence="3" id="KW-0547">Nucleotide-binding</keyword>
<dbReference type="NCBIfam" id="TIGR00442">
    <property type="entry name" value="hisS"/>
    <property type="match status" value="1"/>
</dbReference>
<dbReference type="InterPro" id="IPR004516">
    <property type="entry name" value="HisRS/HisZ"/>
</dbReference>
<dbReference type="InterPro" id="IPR045864">
    <property type="entry name" value="aa-tRNA-synth_II/BPL/LPL"/>
</dbReference>
<keyword evidence="10" id="KW-0030">Aminoacyl-tRNA synthetase</keyword>
<dbReference type="SUPFAM" id="SSF55681">
    <property type="entry name" value="Class II aaRS and biotin synthetases"/>
    <property type="match status" value="1"/>
</dbReference>
<dbReference type="PROSITE" id="PS50862">
    <property type="entry name" value="AA_TRNA_LIGASE_II"/>
    <property type="match status" value="1"/>
</dbReference>
<dbReference type="Proteomes" id="UP000034854">
    <property type="component" value="Unassembled WGS sequence"/>
</dbReference>
<feature type="binding site" evidence="8">
    <location>
        <position position="152"/>
    </location>
    <ligand>
        <name>L-histidine</name>
        <dbReference type="ChEBI" id="CHEBI:57595"/>
    </ligand>
</feature>
<evidence type="ECO:0000256" key="1">
    <source>
        <dbReference type="ARBA" id="ARBA00008226"/>
    </source>
</evidence>
<keyword evidence="4" id="KW-0067">ATP-binding</keyword>
<feature type="binding site" evidence="8">
    <location>
        <position position="156"/>
    </location>
    <ligand>
        <name>L-histidine</name>
        <dbReference type="ChEBI" id="CHEBI:57595"/>
    </ligand>
</feature>
<dbReference type="PIRSF" id="PIRSF001549">
    <property type="entry name" value="His-tRNA_synth"/>
    <property type="match status" value="1"/>
</dbReference>
<sequence>MKTQKQTTLQISCTYSPNKPSSGIISYIMQKAPPTPKGFRDILPEKAAKRRAVINTIAEVLEKEGFLPLETPTIEFAETLTGKYGEEEKLIYKFKDRGDRELALRYDLTVPLARFVANNQNLLAKGPFRRYQIGQVFRGENPQRGRYREITQFDFDTVGSLNLLDDAKAIATALKSVKKAGLSKAVILINDRVNFEKTPIEVTRAIDKIAKIGEEGVREELISKGLALDEIENHLFKIKNSKPTPSLVEIFKNLKDKYSLKENLDFIFDPTLARGLDYYTGAIFEMKPSNDPKELTIGAGGRYDNLIGTFAGRQIPAVGFSFGLDRIVDLL</sequence>
<evidence type="ECO:0000256" key="5">
    <source>
        <dbReference type="ARBA" id="ARBA00022917"/>
    </source>
</evidence>
<evidence type="ECO:0000256" key="4">
    <source>
        <dbReference type="ARBA" id="ARBA00022840"/>
    </source>
</evidence>
<dbReference type="GO" id="GO:0005737">
    <property type="term" value="C:cytoplasm"/>
    <property type="evidence" value="ECO:0007669"/>
    <property type="project" value="UniProtKB-UniRule"/>
</dbReference>
<evidence type="ECO:0000256" key="8">
    <source>
        <dbReference type="PIRSR" id="PIRSR001549-1"/>
    </source>
</evidence>
<dbReference type="PATRIC" id="fig|1618409.3.peg.384"/>